<dbReference type="PANTHER" id="PTHR30441:SF8">
    <property type="entry name" value="DUF748 DOMAIN-CONTAINING PROTEIN"/>
    <property type="match status" value="1"/>
</dbReference>
<evidence type="ECO:0008006" key="5">
    <source>
        <dbReference type="Google" id="ProtNLM"/>
    </source>
</evidence>
<dbReference type="PANTHER" id="PTHR30441">
    <property type="entry name" value="DUF748 DOMAIN-CONTAINING PROTEIN"/>
    <property type="match status" value="1"/>
</dbReference>
<feature type="region of interest" description="Disordered" evidence="2">
    <location>
        <begin position="698"/>
        <end position="725"/>
    </location>
</feature>
<dbReference type="Proteomes" id="UP000683507">
    <property type="component" value="Chromosome"/>
</dbReference>
<dbReference type="RefSeq" id="WP_258541196.1">
    <property type="nucleotide sequence ID" value="NZ_OU015584.1"/>
</dbReference>
<dbReference type="CDD" id="cd06503">
    <property type="entry name" value="ATP-synt_Fo_b"/>
    <property type="match status" value="1"/>
</dbReference>
<accession>A0A916NQN7</accession>
<keyword evidence="1" id="KW-0175">Coiled coil</keyword>
<dbReference type="AlphaFoldDB" id="A0A916NQN7"/>
<dbReference type="GO" id="GO:0005886">
    <property type="term" value="C:plasma membrane"/>
    <property type="evidence" value="ECO:0007669"/>
    <property type="project" value="TreeGrafter"/>
</dbReference>
<dbReference type="KEGG" id="ptan:CRYO30217_00975"/>
<evidence type="ECO:0000313" key="3">
    <source>
        <dbReference type="EMBL" id="CAG5079558.1"/>
    </source>
</evidence>
<keyword evidence="4" id="KW-1185">Reference proteome</keyword>
<sequence>MNQTFKSLLSIVPGVYTSEFNEIATDGEIDINGSLKGKYTETDMPGFEINTLIKNAWLQYPDLPDKIEHIGLDLKLSREEGPDLDNVIIDLKKMNLEFIQNKINLALLLTHPLSDPDISANISSFLDLSQLEKVIPLSEGENYSGIMNANIQLAGRASAIEQEKYDDFKAQGDLSLSKVNYESKDFSYPILIDSVLFKFSPASLDLVQMEAALGSSDFNINGKLENYLGYFLRNDTIRGNLNFNADHINLDELMSSSSSSEDISTKETPSNVIDSSLVEVFKIPANIDFQLATSIHQLTYDSAAIKNVEGTISVKNAEAHLENLQMNLFDGSVTLNGKYKALEPKLATTNFAYDIKAIDFQDAASYFTAVEKYAPILKYCEGKVSTKMQIETHLDEFYYPVYQSINGLGDLKSSHVEFTKDFPFLDKLSSHLKTEKNPLKNQHIENLNLSFSFENGRFKLKETPIKLGQVSSTLVGSTGLDQTLDYQWKTEFPSNLLGTSAQNIANELLGKLNNATGGNVQIPDKLPIVFNIGGTVKDPVITSDLKQSGQTVTQDLIQQGKDKLNEEAKKILAQAQEKIDQLLAEAKETADKIRSEANAQATKIENEADKAHQLALEEADKQAEKLKKEGYDAAQKLIDKASNPLEKIAAEKAAKKLKEETDDKVKTFKEAAYDKADQGKETAYGKAAKVRTEADTKATQVENAAQTQADQIMTDANNKVDNLTE</sequence>
<gene>
    <name evidence="3" type="ORF">CRYO30217_00975</name>
</gene>
<organism evidence="3 4">
    <name type="scientific">Parvicella tangerina</name>
    <dbReference type="NCBI Taxonomy" id="2829795"/>
    <lineage>
        <taxon>Bacteria</taxon>
        <taxon>Pseudomonadati</taxon>
        <taxon>Bacteroidota</taxon>
        <taxon>Flavobacteriia</taxon>
        <taxon>Flavobacteriales</taxon>
        <taxon>Parvicellaceae</taxon>
        <taxon>Parvicella</taxon>
    </lineage>
</organism>
<feature type="coiled-coil region" evidence="1">
    <location>
        <begin position="561"/>
        <end position="636"/>
    </location>
</feature>
<dbReference type="GO" id="GO:0090313">
    <property type="term" value="P:regulation of protein targeting to membrane"/>
    <property type="evidence" value="ECO:0007669"/>
    <property type="project" value="TreeGrafter"/>
</dbReference>
<evidence type="ECO:0000313" key="4">
    <source>
        <dbReference type="Proteomes" id="UP000683507"/>
    </source>
</evidence>
<evidence type="ECO:0000256" key="2">
    <source>
        <dbReference type="SAM" id="MobiDB-lite"/>
    </source>
</evidence>
<dbReference type="EMBL" id="OU015584">
    <property type="protein sequence ID" value="CAG5079558.1"/>
    <property type="molecule type" value="Genomic_DNA"/>
</dbReference>
<proteinExistence type="predicted"/>
<reference evidence="3" key="1">
    <citation type="submission" date="2021-04" db="EMBL/GenBank/DDBJ databases">
        <authorList>
            <person name="Rodrigo-Torres L."/>
            <person name="Arahal R. D."/>
            <person name="Lucena T."/>
        </authorList>
    </citation>
    <scope>NUCLEOTIDE SEQUENCE</scope>
    <source>
        <strain evidence="3">AS29M-1</strain>
    </source>
</reference>
<name>A0A916NQN7_9FLAO</name>
<evidence type="ECO:0000256" key="1">
    <source>
        <dbReference type="SAM" id="Coils"/>
    </source>
</evidence>
<dbReference type="InterPro" id="IPR052894">
    <property type="entry name" value="AsmA-related"/>
</dbReference>
<protein>
    <recommendedName>
        <fullName evidence="5">AsmA-like C-terminal domain-containing protein</fullName>
    </recommendedName>
</protein>